<name>A0A6U3V913_9STRA</name>
<evidence type="ECO:0000256" key="1">
    <source>
        <dbReference type="SAM" id="MobiDB-lite"/>
    </source>
</evidence>
<dbReference type="EMBL" id="HBGZ01013058">
    <property type="protein sequence ID" value="CAD9598039.1"/>
    <property type="molecule type" value="Transcribed_RNA"/>
</dbReference>
<accession>A0A6U3V913</accession>
<dbReference type="AlphaFoldDB" id="A0A6U3V913"/>
<gene>
    <name evidence="2" type="ORF">SMAR0320_LOCUS9337</name>
    <name evidence="3" type="ORF">SMAR0320_LOCUS9338</name>
</gene>
<feature type="compositionally biased region" description="Low complexity" evidence="1">
    <location>
        <begin position="233"/>
        <end position="260"/>
    </location>
</feature>
<organism evidence="2">
    <name type="scientific">Skeletonema marinoi</name>
    <dbReference type="NCBI Taxonomy" id="267567"/>
    <lineage>
        <taxon>Eukaryota</taxon>
        <taxon>Sar</taxon>
        <taxon>Stramenopiles</taxon>
        <taxon>Ochrophyta</taxon>
        <taxon>Bacillariophyta</taxon>
        <taxon>Coscinodiscophyceae</taxon>
        <taxon>Thalassiosirophycidae</taxon>
        <taxon>Thalassiosirales</taxon>
        <taxon>Skeletonemataceae</taxon>
        <taxon>Skeletonema</taxon>
        <taxon>Skeletonema marinoi-dohrnii complex</taxon>
    </lineage>
</organism>
<feature type="region of interest" description="Disordered" evidence="1">
    <location>
        <begin position="1"/>
        <end position="36"/>
    </location>
</feature>
<feature type="region of interest" description="Disordered" evidence="1">
    <location>
        <begin position="115"/>
        <end position="141"/>
    </location>
</feature>
<feature type="compositionally biased region" description="Low complexity" evidence="1">
    <location>
        <begin position="23"/>
        <end position="36"/>
    </location>
</feature>
<feature type="compositionally biased region" description="Low complexity" evidence="1">
    <location>
        <begin position="396"/>
        <end position="408"/>
    </location>
</feature>
<reference evidence="2" key="1">
    <citation type="submission" date="2021-01" db="EMBL/GenBank/DDBJ databases">
        <authorList>
            <person name="Corre E."/>
            <person name="Pelletier E."/>
            <person name="Niang G."/>
            <person name="Scheremetjew M."/>
            <person name="Finn R."/>
            <person name="Kale V."/>
            <person name="Holt S."/>
            <person name="Cochrane G."/>
            <person name="Meng A."/>
            <person name="Brown T."/>
            <person name="Cohen L."/>
        </authorList>
    </citation>
    <scope>NUCLEOTIDE SEQUENCE</scope>
    <source>
        <strain evidence="2">SM1012Den-03</strain>
    </source>
</reference>
<evidence type="ECO:0000313" key="3">
    <source>
        <dbReference type="EMBL" id="CAD9598039.1"/>
    </source>
</evidence>
<feature type="region of interest" description="Disordered" evidence="1">
    <location>
        <begin position="370"/>
        <end position="412"/>
    </location>
</feature>
<feature type="region of interest" description="Disordered" evidence="1">
    <location>
        <begin position="215"/>
        <end position="267"/>
    </location>
</feature>
<protein>
    <submittedName>
        <fullName evidence="2">Uncharacterized protein</fullName>
    </submittedName>
</protein>
<proteinExistence type="predicted"/>
<evidence type="ECO:0000313" key="2">
    <source>
        <dbReference type="EMBL" id="CAD9598035.1"/>
    </source>
</evidence>
<sequence length="622" mass="69287">MMNAYDSLMSKSRSTKKRRRDNNNSASASTTSSSLPSNNFGGSRFFACPAGCGVHVSEVDVNAHLDSCPQLNGSCSNNEGDRPRGKDHSGHANEIKESIDEGTNNTTNNLTHSQAAISDNNSLPRSAAKANPKKCTNTNPTSNAFQHMMKKSAQVHSNNSNIQQRFHLHNNEGMVSWTCEDDNKEADDVRAKQDSDIQWSATIILKKVKTINLREDGEKQQQQPVQERSIELTVSSSMSSFSTTHQSPQQSSSSTTTTTTKPKLPRLVQRHSRLSISHLKSCLQKSIRRRAPLPAVRVAMELADKSWTDLIRRLPIIILEDSTLHPDFSLLAWLMIADSKGYVPSKELIVRVLQIVFEMASCPWQDGIEEHSNDDCSGSQMKDRIGSGSGDDSKPTSFSLSSSSSTLFPTQQQKEQSTVNALEITTIRAMLLRAQYGGMKCDVDMLHSFSKIWLQRFRGAYAVPTTIASTSALSTNDDLNWNCIPSLIHAKARQESQRLVTTSMINTPGVVALTTNDVCPAGIDFHCSQVVEHLLSRPDVYSCLRERLNPLLPPKSVTNRDWITSKVKTLIWNYSSGINRRRSLMGSTKRSDCDSVLKRIWDDVLSLPFDDYVKKFVKDRLY</sequence>
<dbReference type="EMBL" id="HBGZ01013057">
    <property type="protein sequence ID" value="CAD9598035.1"/>
    <property type="molecule type" value="Transcribed_RNA"/>
</dbReference>
<feature type="compositionally biased region" description="Polar residues" evidence="1">
    <location>
        <begin position="115"/>
        <end position="124"/>
    </location>
</feature>